<feature type="signal peptide" evidence="1">
    <location>
        <begin position="1"/>
        <end position="31"/>
    </location>
</feature>
<protein>
    <submittedName>
        <fullName evidence="2">Uncharacterized protein</fullName>
    </submittedName>
</protein>
<keyword evidence="3" id="KW-1185">Reference proteome</keyword>
<name>A0A0D9V6S6_9ORYZ</name>
<keyword evidence="1" id="KW-0732">Signal</keyword>
<dbReference type="AlphaFoldDB" id="A0A0D9V6S6"/>
<reference evidence="2 3" key="1">
    <citation type="submission" date="2012-08" db="EMBL/GenBank/DDBJ databases">
        <title>Oryza genome evolution.</title>
        <authorList>
            <person name="Wing R.A."/>
        </authorList>
    </citation>
    <scope>NUCLEOTIDE SEQUENCE</scope>
</reference>
<reference evidence="2" key="3">
    <citation type="submission" date="2015-04" db="UniProtKB">
        <authorList>
            <consortium name="EnsemblPlants"/>
        </authorList>
    </citation>
    <scope>IDENTIFICATION</scope>
</reference>
<dbReference type="HOGENOM" id="CLU_181770_0_0_1"/>
<sequence length="69" mass="6887">MSTGYLRVFAVLFVVQVYVLAMMAAPWTVQAGPVSSLFSSICCVNHIAGCCPTTAGAGGGSGSGDATKA</sequence>
<dbReference type="EnsemblPlants" id="LPERR01G29380.1">
    <property type="protein sequence ID" value="LPERR01G29380.1"/>
    <property type="gene ID" value="LPERR01G29380"/>
</dbReference>
<dbReference type="Proteomes" id="UP000032180">
    <property type="component" value="Chromosome 1"/>
</dbReference>
<reference evidence="3" key="2">
    <citation type="submission" date="2013-12" db="EMBL/GenBank/DDBJ databases">
        <authorList>
            <person name="Yu Y."/>
            <person name="Lee S."/>
            <person name="de Baynast K."/>
            <person name="Wissotski M."/>
            <person name="Liu L."/>
            <person name="Talag J."/>
            <person name="Goicoechea J."/>
            <person name="Angelova A."/>
            <person name="Jetty R."/>
            <person name="Kudrna D."/>
            <person name="Golser W."/>
            <person name="Rivera L."/>
            <person name="Zhang J."/>
            <person name="Wing R."/>
        </authorList>
    </citation>
    <scope>NUCLEOTIDE SEQUENCE</scope>
</reference>
<evidence type="ECO:0000256" key="1">
    <source>
        <dbReference type="SAM" id="SignalP"/>
    </source>
</evidence>
<evidence type="ECO:0000313" key="3">
    <source>
        <dbReference type="Proteomes" id="UP000032180"/>
    </source>
</evidence>
<accession>A0A0D9V6S6</accession>
<evidence type="ECO:0000313" key="2">
    <source>
        <dbReference type="EnsemblPlants" id="LPERR01G29380.1"/>
    </source>
</evidence>
<dbReference type="Gramene" id="LPERR01G29380.1">
    <property type="protein sequence ID" value="LPERR01G29380.1"/>
    <property type="gene ID" value="LPERR01G29380"/>
</dbReference>
<proteinExistence type="predicted"/>
<feature type="chain" id="PRO_5002347071" evidence="1">
    <location>
        <begin position="32"/>
        <end position="69"/>
    </location>
</feature>
<organism evidence="2 3">
    <name type="scientific">Leersia perrieri</name>
    <dbReference type="NCBI Taxonomy" id="77586"/>
    <lineage>
        <taxon>Eukaryota</taxon>
        <taxon>Viridiplantae</taxon>
        <taxon>Streptophyta</taxon>
        <taxon>Embryophyta</taxon>
        <taxon>Tracheophyta</taxon>
        <taxon>Spermatophyta</taxon>
        <taxon>Magnoliopsida</taxon>
        <taxon>Liliopsida</taxon>
        <taxon>Poales</taxon>
        <taxon>Poaceae</taxon>
        <taxon>BOP clade</taxon>
        <taxon>Oryzoideae</taxon>
        <taxon>Oryzeae</taxon>
        <taxon>Oryzinae</taxon>
        <taxon>Leersia</taxon>
    </lineage>
</organism>